<gene>
    <name evidence="6" type="ORF">ACFQGB_02830</name>
</gene>
<dbReference type="InterPro" id="IPR059100">
    <property type="entry name" value="TSP3_bac"/>
</dbReference>
<feature type="compositionally biased region" description="Basic and acidic residues" evidence="5">
    <location>
        <begin position="73"/>
        <end position="86"/>
    </location>
</feature>
<feature type="compositionally biased region" description="Acidic residues" evidence="5">
    <location>
        <begin position="210"/>
        <end position="221"/>
    </location>
</feature>
<keyword evidence="7" id="KW-1185">Reference proteome</keyword>
<evidence type="ECO:0000256" key="3">
    <source>
        <dbReference type="ARBA" id="ARBA00022729"/>
    </source>
</evidence>
<dbReference type="EMBL" id="JBHSXN010000001">
    <property type="protein sequence ID" value="MFC6951788.1"/>
    <property type="molecule type" value="Genomic_DNA"/>
</dbReference>
<evidence type="ECO:0000256" key="2">
    <source>
        <dbReference type="ARBA" id="ARBA00022525"/>
    </source>
</evidence>
<dbReference type="SUPFAM" id="SSF55486">
    <property type="entry name" value="Metalloproteases ('zincins'), catalytic domain"/>
    <property type="match status" value="1"/>
</dbReference>
<dbReference type="PANTHER" id="PTHR37467:SF1">
    <property type="entry name" value="EXPORTED CALCIUM-BINDING GLYCOPROTEIN"/>
    <property type="match status" value="1"/>
</dbReference>
<evidence type="ECO:0008006" key="8">
    <source>
        <dbReference type="Google" id="ProtNLM"/>
    </source>
</evidence>
<organism evidence="6 7">
    <name type="scientific">Halorubellus litoreus</name>
    <dbReference type="NCBI Taxonomy" id="755308"/>
    <lineage>
        <taxon>Archaea</taxon>
        <taxon>Methanobacteriati</taxon>
        <taxon>Methanobacteriota</taxon>
        <taxon>Stenosarchaea group</taxon>
        <taxon>Halobacteria</taxon>
        <taxon>Halobacteriales</taxon>
        <taxon>Halorubellaceae</taxon>
        <taxon>Halorubellus</taxon>
    </lineage>
</organism>
<dbReference type="Gene3D" id="4.10.1080.10">
    <property type="entry name" value="TSP type-3 repeat"/>
    <property type="match status" value="1"/>
</dbReference>
<reference evidence="6 7" key="1">
    <citation type="journal article" date="2019" name="Int. J. Syst. Evol. Microbiol.">
        <title>The Global Catalogue of Microorganisms (GCM) 10K type strain sequencing project: providing services to taxonomists for standard genome sequencing and annotation.</title>
        <authorList>
            <consortium name="The Broad Institute Genomics Platform"/>
            <consortium name="The Broad Institute Genome Sequencing Center for Infectious Disease"/>
            <person name="Wu L."/>
            <person name="Ma J."/>
        </authorList>
    </citation>
    <scope>NUCLEOTIDE SEQUENCE [LARGE SCALE GENOMIC DNA]</scope>
    <source>
        <strain evidence="6 7">GX26</strain>
    </source>
</reference>
<dbReference type="InterPro" id="IPR053180">
    <property type="entry name" value="Ca-binding_acidic-repeat"/>
</dbReference>
<sequence>MRSRRSLVVLLVGVAILALAVGGAAALADLDGDGVGSLDELRAGTDPLVADTDADGLTDGAERDAGTNATLADTDRDGLEDGREVDVGTDPLRVDTDDDGLDDAREVNALGTDPTVVDTDEDGLEDGQEAETYGTDPLVADSDDDGLGDGVEVAEYGSSPTNPDTDDDGLRDGREARELGTDPTTNDTDGDRLPDAVELRVYDTDPTSSDTDDDGLEDGVEAADSGPLAAADPLARDVFVELDYMRGERPNATAIALVVDEYANAPITNPDGTTGISLHVVVDDAIPREPKTNELDSLRLRLSYFDNETRGYHHAMVVRDARLAGDSVAGFATTGHVVLQTSGRDGDQYTTRGQAHVLMHELGHALGLSNDDYDGIDSYDVPHDRYESVMNYNAPWETLGYSTSAPFDDWAYLATNMYGPPALTTNLPIPSTANTTNETPTNATAS</sequence>
<feature type="compositionally biased region" description="Basic and acidic residues" evidence="5">
    <location>
        <begin position="168"/>
        <end position="180"/>
    </location>
</feature>
<proteinExistence type="predicted"/>
<feature type="compositionally biased region" description="Basic and acidic residues" evidence="5">
    <location>
        <begin position="189"/>
        <end position="203"/>
    </location>
</feature>
<dbReference type="RefSeq" id="WP_336348801.1">
    <property type="nucleotide sequence ID" value="NZ_JAZAQL010000001.1"/>
</dbReference>
<evidence type="ECO:0000313" key="7">
    <source>
        <dbReference type="Proteomes" id="UP001596395"/>
    </source>
</evidence>
<dbReference type="PANTHER" id="PTHR37467">
    <property type="entry name" value="EXPORTED CALCIUM-BINDING GLYCOPROTEIN-RELATED"/>
    <property type="match status" value="1"/>
</dbReference>
<evidence type="ECO:0000313" key="6">
    <source>
        <dbReference type="EMBL" id="MFC6951788.1"/>
    </source>
</evidence>
<dbReference type="InterPro" id="IPR024079">
    <property type="entry name" value="MetalloPept_cat_dom_sf"/>
</dbReference>
<dbReference type="AlphaFoldDB" id="A0ABD5VAB7"/>
<feature type="compositionally biased region" description="Acidic residues" evidence="5">
    <location>
        <begin position="118"/>
        <end position="129"/>
    </location>
</feature>
<feature type="region of interest" description="Disordered" evidence="5">
    <location>
        <begin position="48"/>
        <end position="225"/>
    </location>
</feature>
<protein>
    <recommendedName>
        <fullName evidence="8">Thrombospondin type 3 repeat-containing protein</fullName>
    </recommendedName>
</protein>
<comment type="caution">
    <text evidence="6">The sequence shown here is derived from an EMBL/GenBank/DDBJ whole genome shotgun (WGS) entry which is preliminary data.</text>
</comment>
<dbReference type="Pfam" id="PF18884">
    <property type="entry name" value="TSP3_bac"/>
    <property type="match status" value="6"/>
</dbReference>
<feature type="compositionally biased region" description="Low complexity" evidence="5">
    <location>
        <begin position="432"/>
        <end position="446"/>
    </location>
</feature>
<keyword evidence="3" id="KW-0732">Signal</keyword>
<dbReference type="InterPro" id="IPR028974">
    <property type="entry name" value="TSP_type-3_rpt"/>
</dbReference>
<evidence type="ECO:0000256" key="5">
    <source>
        <dbReference type="SAM" id="MobiDB-lite"/>
    </source>
</evidence>
<comment type="subcellular location">
    <subcellularLocation>
        <location evidence="1">Secreted</location>
    </subcellularLocation>
</comment>
<evidence type="ECO:0000256" key="4">
    <source>
        <dbReference type="ARBA" id="ARBA00022837"/>
    </source>
</evidence>
<feature type="region of interest" description="Disordered" evidence="5">
    <location>
        <begin position="427"/>
        <end position="446"/>
    </location>
</feature>
<dbReference type="Proteomes" id="UP001596395">
    <property type="component" value="Unassembled WGS sequence"/>
</dbReference>
<dbReference type="Gene3D" id="3.40.390.10">
    <property type="entry name" value="Collagenase (Catalytic Domain)"/>
    <property type="match status" value="1"/>
</dbReference>
<evidence type="ECO:0000256" key="1">
    <source>
        <dbReference type="ARBA" id="ARBA00004613"/>
    </source>
</evidence>
<name>A0ABD5VAB7_9EURY</name>
<accession>A0ABD5VAB7</accession>
<keyword evidence="4" id="KW-0106">Calcium</keyword>
<keyword evidence="2" id="KW-0964">Secreted</keyword>